<evidence type="ECO:0000256" key="20">
    <source>
        <dbReference type="ARBA" id="ARBA00047808"/>
    </source>
</evidence>
<accession>A0A7Z0MP45</accession>
<evidence type="ECO:0000256" key="16">
    <source>
        <dbReference type="ARBA" id="ARBA00030048"/>
    </source>
</evidence>
<dbReference type="InterPro" id="IPR036615">
    <property type="entry name" value="Mur_ligase_C_dom_sf"/>
</dbReference>
<comment type="catalytic activity">
    <reaction evidence="19">
        <text>(6S)-5,6,7,8-tetrahydrofolyl-(gamma-L-Glu)(n) + L-glutamate + ATP = (6S)-5,6,7,8-tetrahydrofolyl-(gamma-L-Glu)(n+1) + ADP + phosphate + H(+)</text>
        <dbReference type="Rhea" id="RHEA:10580"/>
        <dbReference type="Rhea" id="RHEA-COMP:14738"/>
        <dbReference type="Rhea" id="RHEA-COMP:14740"/>
        <dbReference type="ChEBI" id="CHEBI:15378"/>
        <dbReference type="ChEBI" id="CHEBI:29985"/>
        <dbReference type="ChEBI" id="CHEBI:30616"/>
        <dbReference type="ChEBI" id="CHEBI:43474"/>
        <dbReference type="ChEBI" id="CHEBI:141005"/>
        <dbReference type="ChEBI" id="CHEBI:456216"/>
        <dbReference type="EC" id="6.3.2.17"/>
    </reaction>
</comment>
<dbReference type="GO" id="GO:0008841">
    <property type="term" value="F:dihydrofolate synthase activity"/>
    <property type="evidence" value="ECO:0007669"/>
    <property type="project" value="UniProtKB-EC"/>
</dbReference>
<comment type="subunit">
    <text evidence="6">Monomer.</text>
</comment>
<evidence type="ECO:0000256" key="23">
    <source>
        <dbReference type="PIRNR" id="PIRNR001563"/>
    </source>
</evidence>
<dbReference type="SUPFAM" id="SSF53244">
    <property type="entry name" value="MurD-like peptide ligases, peptide-binding domain"/>
    <property type="match status" value="1"/>
</dbReference>
<evidence type="ECO:0000256" key="15">
    <source>
        <dbReference type="ARBA" id="ARBA00022909"/>
    </source>
</evidence>
<comment type="pathway">
    <text evidence="4">Cofactor biosynthesis; tetrahydrofolylpolyglutamate biosynthesis.</text>
</comment>
<proteinExistence type="inferred from homology"/>
<evidence type="ECO:0000256" key="11">
    <source>
        <dbReference type="ARBA" id="ARBA00022723"/>
    </source>
</evidence>
<comment type="similarity">
    <text evidence="5 23">Belongs to the folylpolyglutamate synthase family.</text>
</comment>
<dbReference type="NCBIfam" id="NF008101">
    <property type="entry name" value="PRK10846.1"/>
    <property type="match status" value="1"/>
</dbReference>
<keyword evidence="14" id="KW-0460">Magnesium</keyword>
<evidence type="ECO:0000259" key="24">
    <source>
        <dbReference type="Pfam" id="PF02875"/>
    </source>
</evidence>
<feature type="domain" description="Mur ligase C-terminal" evidence="24">
    <location>
        <begin position="289"/>
        <end position="418"/>
    </location>
</feature>
<sequence length="434" mass="48289">MHFDTLKGWLNWQESLHPQSIDLGLDRVTRVFNALHKPALKKPVTITVAGTNGKGSSIAFLEAIYLAQGLRVGAYTSPHIIDYNERIKINGTAVSDEAICAAFERIEAVRNNISLSYFEFGTLAALDIFSRSDLDIQLLEVGLGGRLDAVNMIDPDAVIVTSISIDHTAWLGETREAIAYEKAGVFRANTAPYRRFWAPPKRPKRECATKINIPLLRLGHEFTYHKNATGWEWQYGDSHLDNLPAPLLKGEHQYRNASSVLTAIANLQTKIAVSEQAIKQGLSSVKLSGRFQLIKSEPLSKSEPPVLLDVSHNPQAAQALIDHLQADFKNTPVHAIFTMMNDKDLSGVISLMQPFIKHWYISPLDNPRTSTETELKNAFQQCEITQVSFGFKDFLSSYSAAKVKAQSDQGIILIFGSFFLVSEYLTLFSNPQGQ</sequence>
<gene>
    <name evidence="25" type="primary">folC</name>
    <name evidence="25" type="ORF">H0A75_05625</name>
</gene>
<keyword evidence="11" id="KW-0479">Metal-binding</keyword>
<dbReference type="GO" id="GO:0046872">
    <property type="term" value="F:metal ion binding"/>
    <property type="evidence" value="ECO:0007669"/>
    <property type="project" value="UniProtKB-KW"/>
</dbReference>
<evidence type="ECO:0000256" key="5">
    <source>
        <dbReference type="ARBA" id="ARBA00008276"/>
    </source>
</evidence>
<dbReference type="GO" id="GO:0046654">
    <property type="term" value="P:tetrahydrofolate biosynthetic process"/>
    <property type="evidence" value="ECO:0007669"/>
    <property type="project" value="UniProtKB-UniPathway"/>
</dbReference>
<evidence type="ECO:0000256" key="22">
    <source>
        <dbReference type="ARBA" id="ARBA00049161"/>
    </source>
</evidence>
<evidence type="ECO:0000256" key="8">
    <source>
        <dbReference type="ARBA" id="ARBA00013025"/>
    </source>
</evidence>
<name>A0A7Z0MP45_9GAMM</name>
<dbReference type="GO" id="GO:0005524">
    <property type="term" value="F:ATP binding"/>
    <property type="evidence" value="ECO:0007669"/>
    <property type="project" value="UniProtKB-KW"/>
</dbReference>
<dbReference type="FunFam" id="3.40.1190.10:FF:000004">
    <property type="entry name" value="Dihydrofolate synthase/folylpolyglutamate synthase"/>
    <property type="match status" value="1"/>
</dbReference>
<comment type="catalytic activity">
    <reaction evidence="20">
        <text>10-formyltetrahydrofolyl-(gamma-L-Glu)(n) + L-glutamate + ATP = 10-formyltetrahydrofolyl-(gamma-L-Glu)(n+1) + ADP + phosphate + H(+)</text>
        <dbReference type="Rhea" id="RHEA:51904"/>
        <dbReference type="Rhea" id="RHEA-COMP:13088"/>
        <dbReference type="Rhea" id="RHEA-COMP:14300"/>
        <dbReference type="ChEBI" id="CHEBI:15378"/>
        <dbReference type="ChEBI" id="CHEBI:29985"/>
        <dbReference type="ChEBI" id="CHEBI:30616"/>
        <dbReference type="ChEBI" id="CHEBI:43474"/>
        <dbReference type="ChEBI" id="CHEBI:134413"/>
        <dbReference type="ChEBI" id="CHEBI:456216"/>
        <dbReference type="EC" id="6.3.2.17"/>
    </reaction>
</comment>
<evidence type="ECO:0000256" key="12">
    <source>
        <dbReference type="ARBA" id="ARBA00022741"/>
    </source>
</evidence>
<dbReference type="EC" id="6.3.2.12" evidence="7"/>
<organism evidence="25 26">
    <name type="scientific">Candidatus Methanofishera endochildressiae</name>
    <dbReference type="NCBI Taxonomy" id="2738884"/>
    <lineage>
        <taxon>Bacteria</taxon>
        <taxon>Pseudomonadati</taxon>
        <taxon>Pseudomonadota</taxon>
        <taxon>Gammaproteobacteria</taxon>
        <taxon>Candidatus Methanofishera</taxon>
    </lineage>
</organism>
<comment type="pathway">
    <text evidence="3">Cofactor biosynthesis; tetrahydrofolate biosynthesis; 7,8-dihydrofolate from 2-amino-4-hydroxy-6-hydroxymethyl-7,8-dihydropteridine diphosphate and 4-aminobenzoate: step 2/2.</text>
</comment>
<evidence type="ECO:0000256" key="6">
    <source>
        <dbReference type="ARBA" id="ARBA00011245"/>
    </source>
</evidence>
<comment type="function">
    <text evidence="2">Functions in two distinct reactions of the de novo folate biosynthetic pathway. Catalyzes the addition of a glutamate residue to dihydropteroate (7,8-dihydropteroate or H2Pte) to form dihydrofolate (7,8-dihydrofolate monoglutamate or H2Pte-Glu). Also catalyzes successive additions of L-glutamate to tetrahydrofolate or 10-formyltetrahydrofolate or 5,10-methylenetetrahydrofolate, leading to folylpolyglutamate derivatives.</text>
</comment>
<dbReference type="InterPro" id="IPR036565">
    <property type="entry name" value="Mur-like_cat_sf"/>
</dbReference>
<dbReference type="Gene3D" id="3.90.190.20">
    <property type="entry name" value="Mur ligase, C-terminal domain"/>
    <property type="match status" value="1"/>
</dbReference>
<dbReference type="PANTHER" id="PTHR11136">
    <property type="entry name" value="FOLYLPOLYGLUTAMATE SYNTHASE-RELATED"/>
    <property type="match status" value="1"/>
</dbReference>
<keyword evidence="15" id="KW-0289">Folate biosynthesis</keyword>
<evidence type="ECO:0000256" key="1">
    <source>
        <dbReference type="ARBA" id="ARBA00001946"/>
    </source>
</evidence>
<evidence type="ECO:0000256" key="13">
    <source>
        <dbReference type="ARBA" id="ARBA00022840"/>
    </source>
</evidence>
<evidence type="ECO:0000313" key="25">
    <source>
        <dbReference type="EMBL" id="NYT47134.1"/>
    </source>
</evidence>
<dbReference type="GO" id="GO:0005737">
    <property type="term" value="C:cytoplasm"/>
    <property type="evidence" value="ECO:0007669"/>
    <property type="project" value="TreeGrafter"/>
</dbReference>
<dbReference type="Gene3D" id="3.40.1190.10">
    <property type="entry name" value="Mur-like, catalytic domain"/>
    <property type="match status" value="1"/>
</dbReference>
<keyword evidence="13 23" id="KW-0067">ATP-binding</keyword>
<dbReference type="Proteomes" id="UP000537890">
    <property type="component" value="Unassembled WGS sequence"/>
</dbReference>
<comment type="catalytic activity">
    <reaction evidence="21">
        <text>(6R)-5,10-methylenetetrahydrofolyl-(gamma-L-Glu)(n) + L-glutamate + ATP = (6R)-5,10-methylenetetrahydrofolyl-(gamma-L-Glu)(n+1) + ADP + phosphate + H(+)</text>
        <dbReference type="Rhea" id="RHEA:51912"/>
        <dbReference type="Rhea" id="RHEA-COMP:13257"/>
        <dbReference type="Rhea" id="RHEA-COMP:13258"/>
        <dbReference type="ChEBI" id="CHEBI:15378"/>
        <dbReference type="ChEBI" id="CHEBI:29985"/>
        <dbReference type="ChEBI" id="CHEBI:30616"/>
        <dbReference type="ChEBI" id="CHEBI:43474"/>
        <dbReference type="ChEBI" id="CHEBI:136572"/>
        <dbReference type="ChEBI" id="CHEBI:456216"/>
        <dbReference type="EC" id="6.3.2.17"/>
    </reaction>
</comment>
<dbReference type="EC" id="6.3.2.17" evidence="8"/>
<comment type="catalytic activity">
    <reaction evidence="22">
        <text>7,8-dihydropteroate + L-glutamate + ATP = 7,8-dihydrofolate + ADP + phosphate + H(+)</text>
        <dbReference type="Rhea" id="RHEA:23584"/>
        <dbReference type="ChEBI" id="CHEBI:15378"/>
        <dbReference type="ChEBI" id="CHEBI:17839"/>
        <dbReference type="ChEBI" id="CHEBI:29985"/>
        <dbReference type="ChEBI" id="CHEBI:30616"/>
        <dbReference type="ChEBI" id="CHEBI:43474"/>
        <dbReference type="ChEBI" id="CHEBI:57451"/>
        <dbReference type="ChEBI" id="CHEBI:456216"/>
        <dbReference type="EC" id="6.3.2.12"/>
    </reaction>
</comment>
<evidence type="ECO:0000256" key="17">
    <source>
        <dbReference type="ARBA" id="ARBA00030592"/>
    </source>
</evidence>
<reference evidence="25 26" key="1">
    <citation type="submission" date="2020-05" db="EMBL/GenBank/DDBJ databases">
        <title>Horizontal transmission and recombination maintain forever young bacterial symbiont genomes.</title>
        <authorList>
            <person name="Russell S.L."/>
            <person name="Pepper-Tunick E."/>
            <person name="Svedberg J."/>
            <person name="Byrne A."/>
            <person name="Ruelas Castillo J."/>
            <person name="Vollmers C."/>
            <person name="Beinart R.A."/>
            <person name="Corbett-Detig R."/>
        </authorList>
    </citation>
    <scope>NUCLEOTIDE SEQUENCE [LARGE SCALE GENOMIC DNA]</scope>
    <source>
        <strain evidence="25">4727-3</strain>
    </source>
</reference>
<keyword evidence="12 23" id="KW-0547">Nucleotide-binding</keyword>
<evidence type="ECO:0000256" key="2">
    <source>
        <dbReference type="ARBA" id="ARBA00002714"/>
    </source>
</evidence>
<evidence type="ECO:0000256" key="7">
    <source>
        <dbReference type="ARBA" id="ARBA00013023"/>
    </source>
</evidence>
<evidence type="ECO:0000256" key="10">
    <source>
        <dbReference type="ARBA" id="ARBA00022598"/>
    </source>
</evidence>
<dbReference type="InterPro" id="IPR004101">
    <property type="entry name" value="Mur_ligase_C"/>
</dbReference>
<dbReference type="InterPro" id="IPR001645">
    <property type="entry name" value="Folylpolyglutamate_synth"/>
</dbReference>
<protein>
    <recommendedName>
        <fullName evidence="9">Dihydrofolate synthase/folylpolyglutamate synthase</fullName>
        <ecNumber evidence="7">6.3.2.12</ecNumber>
        <ecNumber evidence="8">6.3.2.17</ecNumber>
    </recommendedName>
    <alternativeName>
        <fullName evidence="18">Folylpoly-gamma-glutamate synthetase-dihydrofolate synthetase</fullName>
    </alternativeName>
    <alternativeName>
        <fullName evidence="16">Folylpolyglutamate synthetase</fullName>
    </alternativeName>
    <alternativeName>
        <fullName evidence="17">Tetrahydrofolylpolyglutamate synthase</fullName>
    </alternativeName>
</protein>
<dbReference type="UniPathway" id="UPA00077">
    <property type="reaction ID" value="UER00157"/>
</dbReference>
<evidence type="ECO:0000256" key="14">
    <source>
        <dbReference type="ARBA" id="ARBA00022842"/>
    </source>
</evidence>
<dbReference type="GO" id="GO:0004326">
    <property type="term" value="F:tetrahydrofolylpolyglutamate synthase activity"/>
    <property type="evidence" value="ECO:0007669"/>
    <property type="project" value="UniProtKB-EC"/>
</dbReference>
<dbReference type="EMBL" id="JACCHS010000091">
    <property type="protein sequence ID" value="NYT47134.1"/>
    <property type="molecule type" value="Genomic_DNA"/>
</dbReference>
<dbReference type="PANTHER" id="PTHR11136:SF0">
    <property type="entry name" value="DIHYDROFOLATE SYNTHETASE-RELATED"/>
    <property type="match status" value="1"/>
</dbReference>
<evidence type="ECO:0000256" key="21">
    <source>
        <dbReference type="ARBA" id="ARBA00049035"/>
    </source>
</evidence>
<evidence type="ECO:0000313" key="26">
    <source>
        <dbReference type="Proteomes" id="UP000537890"/>
    </source>
</evidence>
<dbReference type="GO" id="GO:0046656">
    <property type="term" value="P:folic acid biosynthetic process"/>
    <property type="evidence" value="ECO:0007669"/>
    <property type="project" value="UniProtKB-KW"/>
</dbReference>
<dbReference type="Pfam" id="PF02875">
    <property type="entry name" value="Mur_ligase_C"/>
    <property type="match status" value="1"/>
</dbReference>
<dbReference type="AlphaFoldDB" id="A0A7Z0MP45"/>
<evidence type="ECO:0000256" key="4">
    <source>
        <dbReference type="ARBA" id="ARBA00005150"/>
    </source>
</evidence>
<dbReference type="PIRSF" id="PIRSF001563">
    <property type="entry name" value="Folylpolyglu_synth"/>
    <property type="match status" value="1"/>
</dbReference>
<keyword evidence="10 23" id="KW-0436">Ligase</keyword>
<evidence type="ECO:0000256" key="9">
    <source>
        <dbReference type="ARBA" id="ARBA00019357"/>
    </source>
</evidence>
<dbReference type="NCBIfam" id="TIGR01499">
    <property type="entry name" value="folC"/>
    <property type="match status" value="1"/>
</dbReference>
<evidence type="ECO:0000256" key="3">
    <source>
        <dbReference type="ARBA" id="ARBA00004799"/>
    </source>
</evidence>
<evidence type="ECO:0000256" key="18">
    <source>
        <dbReference type="ARBA" id="ARBA00032510"/>
    </source>
</evidence>
<evidence type="ECO:0000256" key="19">
    <source>
        <dbReference type="ARBA" id="ARBA00047493"/>
    </source>
</evidence>
<comment type="cofactor">
    <cofactor evidence="1">
        <name>Mg(2+)</name>
        <dbReference type="ChEBI" id="CHEBI:18420"/>
    </cofactor>
</comment>
<comment type="caution">
    <text evidence="25">The sequence shown here is derived from an EMBL/GenBank/DDBJ whole genome shotgun (WGS) entry which is preliminary data.</text>
</comment>
<dbReference type="SUPFAM" id="SSF53623">
    <property type="entry name" value="MurD-like peptide ligases, catalytic domain"/>
    <property type="match status" value="1"/>
</dbReference>